<evidence type="ECO:0000313" key="2">
    <source>
        <dbReference type="Proteomes" id="UP000316416"/>
    </source>
</evidence>
<gene>
    <name evidence="1" type="ORF">FM038_012400</name>
</gene>
<dbReference type="RefSeq" id="WP_142874984.1">
    <property type="nucleotide sequence ID" value="NZ_CP045503.2"/>
</dbReference>
<sequence length="102" mass="11639">MFATNHLIRNKIIAFFVQQPENKKHHLLSVLCQELDSLLEQAQMLDVAEANGVSKLAHNFKGLCGYLKIQNEPVFHKISGKQELLLNILMLKDEIEVVKSEI</sequence>
<organism evidence="1 2">
    <name type="scientific">Shewanella eurypsychrophilus</name>
    <dbReference type="NCBI Taxonomy" id="2593656"/>
    <lineage>
        <taxon>Bacteria</taxon>
        <taxon>Pseudomonadati</taxon>
        <taxon>Pseudomonadota</taxon>
        <taxon>Gammaproteobacteria</taxon>
        <taxon>Alteromonadales</taxon>
        <taxon>Shewanellaceae</taxon>
        <taxon>Shewanella</taxon>
    </lineage>
</organism>
<protein>
    <recommendedName>
        <fullName evidence="3">HPt domain-containing protein</fullName>
    </recommendedName>
</protein>
<dbReference type="EMBL" id="CP045503">
    <property type="protein sequence ID" value="QPG58151.1"/>
    <property type="molecule type" value="Genomic_DNA"/>
</dbReference>
<dbReference type="Proteomes" id="UP000316416">
    <property type="component" value="Chromosome"/>
</dbReference>
<proteinExistence type="predicted"/>
<name>A0ABX6V8J2_9GAMM</name>
<keyword evidence="2" id="KW-1185">Reference proteome</keyword>
<evidence type="ECO:0000313" key="1">
    <source>
        <dbReference type="EMBL" id="QPG58151.1"/>
    </source>
</evidence>
<evidence type="ECO:0008006" key="3">
    <source>
        <dbReference type="Google" id="ProtNLM"/>
    </source>
</evidence>
<reference evidence="1" key="1">
    <citation type="submission" date="2021-07" db="EMBL/GenBank/DDBJ databases">
        <title>Shewanella sp. YLB-07 whole genome sequence.</title>
        <authorList>
            <person name="Yu L."/>
        </authorList>
    </citation>
    <scope>NUCLEOTIDE SEQUENCE</scope>
    <source>
        <strain evidence="1">YLB-08</strain>
    </source>
</reference>
<accession>A0ABX6V8J2</accession>